<evidence type="ECO:0000313" key="3">
    <source>
        <dbReference type="Proteomes" id="UP001281614"/>
    </source>
</evidence>
<proteinExistence type="predicted"/>
<evidence type="ECO:0000259" key="1">
    <source>
        <dbReference type="Pfam" id="PF06985"/>
    </source>
</evidence>
<sequence>MEACDVILTGPTHNSDIITPPVASAEEGIVLNGVGDYGHEPFSLSKQNSAGSVGTARKPYDLVVCCILLRAHYLSPRNIHVDPDGRWDDELWKRARELYQTLWQVDNVECPPWWDTSMRAPRLGRTQTSWHLDSISKQYKSTSTRTERRRRPSRPSTMTSINLDAINRWLHACENDFDHETCHESPLEWQEFSGVQFRVIDVYKRCIVAMPKGCTFAALSYVWGGIEQPRLTTANIQSLCQEHGLEDIWDQIPTTIMDAMLLCEKIEERYLWVDALCILQDSTRDTRLQILRMRRVYSAAKFTIAAVSVPDADEGLLPNPISGAPATICHSVNDLDSLLESSPWGSRGWCYQERALSHRAVLFTTSGIFMQCQKAVVREGLEYFVSAVEHYSKCSFTDNSDKISAFQAVFQRYEGMMDGQQSVFHYGLPTCAFDQAFCWRTELHHPELRNPHFPSWSWLGWDCGVTFDRDLLKTARTNQMAGGGWGGGIPRLKADHPGHRVRTPCQLAEFGFPTSFSSSFYNIPFLSLLASTTDLFVSFTPERQAESNGLYAVFPTHCSHMAVTSVSARLLSNSNQTEVRHDAEEHDTHDGCEAKRPLGYVWLDRAWRKSQPEEYFMEFMALSGNPEPEHQSQWLITKLMCLLGRDGLGRYGRYERLQVMDCSISEASWIKIGGMTNFITMH</sequence>
<organism evidence="2 3">
    <name type="scientific">Colletotrichum kahawae</name>
    <name type="common">Coffee berry disease fungus</name>
    <dbReference type="NCBI Taxonomy" id="34407"/>
    <lineage>
        <taxon>Eukaryota</taxon>
        <taxon>Fungi</taxon>
        <taxon>Dikarya</taxon>
        <taxon>Ascomycota</taxon>
        <taxon>Pezizomycotina</taxon>
        <taxon>Sordariomycetes</taxon>
        <taxon>Hypocreomycetidae</taxon>
        <taxon>Glomerellales</taxon>
        <taxon>Glomerellaceae</taxon>
        <taxon>Colletotrichum</taxon>
        <taxon>Colletotrichum gloeosporioides species complex</taxon>
    </lineage>
</organism>
<keyword evidence="3" id="KW-1185">Reference proteome</keyword>
<protein>
    <recommendedName>
        <fullName evidence="1">Heterokaryon incompatibility domain-containing protein</fullName>
    </recommendedName>
</protein>
<dbReference type="PANTHER" id="PTHR33112">
    <property type="entry name" value="DOMAIN PROTEIN, PUTATIVE-RELATED"/>
    <property type="match status" value="1"/>
</dbReference>
<dbReference type="AlphaFoldDB" id="A0AAD9YL13"/>
<dbReference type="PANTHER" id="PTHR33112:SF12">
    <property type="entry name" value="HETEROKARYON INCOMPATIBILITY DOMAIN-CONTAINING PROTEIN"/>
    <property type="match status" value="1"/>
</dbReference>
<comment type="caution">
    <text evidence="2">The sequence shown here is derived from an EMBL/GenBank/DDBJ whole genome shotgun (WGS) entry which is preliminary data.</text>
</comment>
<dbReference type="EMBL" id="VYYT01000111">
    <property type="protein sequence ID" value="KAK2769492.1"/>
    <property type="molecule type" value="Genomic_DNA"/>
</dbReference>
<name>A0AAD9YL13_COLKA</name>
<dbReference type="InterPro" id="IPR010730">
    <property type="entry name" value="HET"/>
</dbReference>
<gene>
    <name evidence="2" type="ORF">CKAH01_15185</name>
</gene>
<accession>A0AAD9YL13</accession>
<dbReference type="Pfam" id="PF06985">
    <property type="entry name" value="HET"/>
    <property type="match status" value="1"/>
</dbReference>
<dbReference type="Proteomes" id="UP001281614">
    <property type="component" value="Unassembled WGS sequence"/>
</dbReference>
<feature type="domain" description="Heterokaryon incompatibility" evidence="1">
    <location>
        <begin position="216"/>
        <end position="353"/>
    </location>
</feature>
<reference evidence="2" key="1">
    <citation type="submission" date="2023-02" db="EMBL/GenBank/DDBJ databases">
        <title>Colletotrichum kahawae CIFC_Que2 genome sequencing and assembly.</title>
        <authorList>
            <person name="Baroncelli R."/>
        </authorList>
    </citation>
    <scope>NUCLEOTIDE SEQUENCE</scope>
    <source>
        <strain evidence="2">CIFC_Que2</strain>
    </source>
</reference>
<evidence type="ECO:0000313" key="2">
    <source>
        <dbReference type="EMBL" id="KAK2769492.1"/>
    </source>
</evidence>